<keyword evidence="12 15" id="KW-1133">Transmembrane helix</keyword>
<evidence type="ECO:0000256" key="12">
    <source>
        <dbReference type="ARBA" id="ARBA00022989"/>
    </source>
</evidence>
<feature type="domain" description="Protein kinase" evidence="17">
    <location>
        <begin position="696"/>
        <end position="993"/>
    </location>
</feature>
<sequence>MYLPRMSLMLFHLLALVFCYQASRYTDEIDKQALLEFQSNLSENSRVVLASWNDSLAVCKWTGVVCGHKHKRVTASDLSGMKLTGVISPSIGNLSFLKSLSLADNSLHGSIPLEVGKLFSLQHLNLSKNILGGVIPLGISNCSALLTNDVSYNNLEHEVPSEQGSLPLLVLLSLHGNYLHGKFPASFGNLTSLQKLDVEGNYMTGEIPDSMSRLTQMKFLQLARNKFSGFFPHAICNLSSLQFLSITRNSFSGKLRLDVDKLFPNIQEIFLSLNDFEGEIPVTLANITSLRRFEIAENQMTGSISSSFGRLKNMEVLVLSHNSLGSYSSRDLGFLSSLSNCTQLQSLNVGYNRLGGDLPLCIANLSNQLTYLSLEGNSISGSIPLDIGNLEILRAFNVEQNLLTGELPSSLGKLSRLERLHLQSNMLAGNIPSFFGNLTMIAQLYLYDNTFMGSIPSSLRNCSNLLFLGMDFNMLRGSIPRELMEVRSLVYLNISYNNLTGQFPSEVGKLVNLVQLDVSHNQLSGNIPQTLGSCLCMEELELNGNLFEGTIIDPSGLRNLRFLDLSNNNLTGPIPVYVVNYSSIQYLNLSVNNLEGPVPVEVTYLYFTQVSIFGNRNLCGGIPELHLKPCSVQKKVVIGIGVGVTLVLVSILAIIFLCWFKKRSKNNRASNGETMDFLPLYERVRYKELHNATGGFSMGNIIGSGNFGVVYKASLGLENRAVAIKVLNLKKHGAAKSFIAECEALKGLRHRNLVKLVTACSSIDYKGNEFRSLVYEFMPNGSLDMWLHQEGTSDTSRPLTLLERFNIAIDLASVLDYLHVNSHDPIAHCDIKPSNVLLDDDLTAHVSDFGLARLLHNLDQESYLNQLSSAGVRGTIGYAAPEYGMGGQPSIYGDVYSFGVLLLEMFTGKRPTDELFGGNVTLHSYTESAFPGRVLDIADRLLLHRGLRVGFPAAECLTMVLEVGLRCCEEFPTNRLTMSEAIKELFSIRRRFFKARITARS</sequence>
<dbReference type="PROSITE" id="PS00108">
    <property type="entry name" value="PROTEIN_KINASE_ST"/>
    <property type="match status" value="1"/>
</dbReference>
<organism evidence="18 19">
    <name type="scientific">Camelina sativa</name>
    <name type="common">False flax</name>
    <name type="synonym">Myagrum sativum</name>
    <dbReference type="NCBI Taxonomy" id="90675"/>
    <lineage>
        <taxon>Eukaryota</taxon>
        <taxon>Viridiplantae</taxon>
        <taxon>Streptophyta</taxon>
        <taxon>Embryophyta</taxon>
        <taxon>Tracheophyta</taxon>
        <taxon>Spermatophyta</taxon>
        <taxon>Magnoliopsida</taxon>
        <taxon>eudicotyledons</taxon>
        <taxon>Gunneridae</taxon>
        <taxon>Pentapetalae</taxon>
        <taxon>rosids</taxon>
        <taxon>malvids</taxon>
        <taxon>Brassicales</taxon>
        <taxon>Brassicaceae</taxon>
        <taxon>Camelineae</taxon>
        <taxon>Camelina</taxon>
    </lineage>
</organism>
<dbReference type="InterPro" id="IPR001245">
    <property type="entry name" value="Ser-Thr/Tyr_kinase_cat_dom"/>
</dbReference>
<reference evidence="19" key="2">
    <citation type="submission" date="2025-08" db="UniProtKB">
        <authorList>
            <consortium name="RefSeq"/>
        </authorList>
    </citation>
    <scope>IDENTIFICATION</scope>
    <source>
        <tissue evidence="19">Leaf</tissue>
    </source>
</reference>
<dbReference type="InterPro" id="IPR001611">
    <property type="entry name" value="Leu-rich_rpt"/>
</dbReference>
<proteinExistence type="inferred from homology"/>
<dbReference type="Gene3D" id="1.10.510.10">
    <property type="entry name" value="Transferase(Phosphotransferase) domain 1"/>
    <property type="match status" value="1"/>
</dbReference>
<evidence type="ECO:0000256" key="16">
    <source>
        <dbReference type="SAM" id="SignalP"/>
    </source>
</evidence>
<evidence type="ECO:0000256" key="4">
    <source>
        <dbReference type="ARBA" id="ARBA00022614"/>
    </source>
</evidence>
<keyword evidence="10" id="KW-0418">Kinase</keyword>
<dbReference type="RefSeq" id="XP_019082456.1">
    <property type="nucleotide sequence ID" value="XM_019226911.1"/>
</dbReference>
<keyword evidence="7 16" id="KW-0732">Signal</keyword>
<feature type="transmembrane region" description="Helical" evidence="15">
    <location>
        <begin position="636"/>
        <end position="660"/>
    </location>
</feature>
<evidence type="ECO:0000256" key="3">
    <source>
        <dbReference type="ARBA" id="ARBA00022527"/>
    </source>
</evidence>
<protein>
    <submittedName>
        <fullName evidence="19">Receptor-like protein kinase At3g47110</fullName>
    </submittedName>
</protein>
<dbReference type="Pfam" id="PF23598">
    <property type="entry name" value="LRR_14"/>
    <property type="match status" value="1"/>
</dbReference>
<dbReference type="InterPro" id="IPR000719">
    <property type="entry name" value="Prot_kinase_dom"/>
</dbReference>
<feature type="signal peptide" evidence="16">
    <location>
        <begin position="1"/>
        <end position="19"/>
    </location>
</feature>
<dbReference type="InterPro" id="IPR003591">
    <property type="entry name" value="Leu-rich_rpt_typical-subtyp"/>
</dbReference>
<dbReference type="Pfam" id="PF07714">
    <property type="entry name" value="PK_Tyr_Ser-Thr"/>
    <property type="match status" value="1"/>
</dbReference>
<dbReference type="Proteomes" id="UP000694864">
    <property type="component" value="Chromosome 6"/>
</dbReference>
<evidence type="ECO:0000256" key="9">
    <source>
        <dbReference type="ARBA" id="ARBA00022741"/>
    </source>
</evidence>
<dbReference type="SUPFAM" id="SSF52058">
    <property type="entry name" value="L domain-like"/>
    <property type="match status" value="1"/>
</dbReference>
<dbReference type="Pfam" id="PF08263">
    <property type="entry name" value="LRRNT_2"/>
    <property type="match status" value="1"/>
</dbReference>
<evidence type="ECO:0000256" key="10">
    <source>
        <dbReference type="ARBA" id="ARBA00022777"/>
    </source>
</evidence>
<dbReference type="Pfam" id="PF00560">
    <property type="entry name" value="LRR_1"/>
    <property type="match status" value="6"/>
</dbReference>
<keyword evidence="18" id="KW-1185">Reference proteome</keyword>
<evidence type="ECO:0000259" key="17">
    <source>
        <dbReference type="PROSITE" id="PS50011"/>
    </source>
</evidence>
<evidence type="ECO:0000313" key="18">
    <source>
        <dbReference type="Proteomes" id="UP000694864"/>
    </source>
</evidence>
<keyword evidence="8" id="KW-0677">Repeat</keyword>
<evidence type="ECO:0000256" key="7">
    <source>
        <dbReference type="ARBA" id="ARBA00022729"/>
    </source>
</evidence>
<keyword evidence="4" id="KW-0433">Leucine-rich repeat</keyword>
<dbReference type="Gene3D" id="3.80.10.10">
    <property type="entry name" value="Ribonuclease Inhibitor"/>
    <property type="match status" value="4"/>
</dbReference>
<gene>
    <name evidence="19" type="primary">LOC104698938</name>
</gene>
<dbReference type="Gene3D" id="3.30.200.20">
    <property type="entry name" value="Phosphorylase Kinase, domain 1"/>
    <property type="match status" value="1"/>
</dbReference>
<dbReference type="SUPFAM" id="SSF56112">
    <property type="entry name" value="Protein kinase-like (PK-like)"/>
    <property type="match status" value="1"/>
</dbReference>
<dbReference type="PROSITE" id="PS50011">
    <property type="entry name" value="PROTEIN_KINASE_DOM"/>
    <property type="match status" value="1"/>
</dbReference>
<evidence type="ECO:0000256" key="11">
    <source>
        <dbReference type="ARBA" id="ARBA00022840"/>
    </source>
</evidence>
<accession>A0ABM1Q6R8</accession>
<comment type="subcellular location">
    <subcellularLocation>
        <location evidence="1">Membrane</location>
    </subcellularLocation>
</comment>
<dbReference type="InterPro" id="IPR032675">
    <property type="entry name" value="LRR_dom_sf"/>
</dbReference>
<evidence type="ECO:0000256" key="5">
    <source>
        <dbReference type="ARBA" id="ARBA00022679"/>
    </source>
</evidence>
<dbReference type="InterPro" id="IPR055414">
    <property type="entry name" value="LRR_R13L4/SHOC2-like"/>
</dbReference>
<dbReference type="PANTHER" id="PTHR27008">
    <property type="entry name" value="OS04G0122200 PROTEIN"/>
    <property type="match status" value="1"/>
</dbReference>
<feature type="chain" id="PRO_5045389779" evidence="16">
    <location>
        <begin position="20"/>
        <end position="1001"/>
    </location>
</feature>
<evidence type="ECO:0000256" key="6">
    <source>
        <dbReference type="ARBA" id="ARBA00022692"/>
    </source>
</evidence>
<evidence type="ECO:0000313" key="19">
    <source>
        <dbReference type="RefSeq" id="XP_019082456.1"/>
    </source>
</evidence>
<dbReference type="SMART" id="SM00369">
    <property type="entry name" value="LRR_TYP"/>
    <property type="match status" value="6"/>
</dbReference>
<evidence type="ECO:0000256" key="15">
    <source>
        <dbReference type="SAM" id="Phobius"/>
    </source>
</evidence>
<comment type="similarity">
    <text evidence="2">Belongs to the protein kinase superfamily. Ser/Thr protein kinase family.</text>
</comment>
<keyword evidence="13 15" id="KW-0472">Membrane</keyword>
<keyword evidence="3" id="KW-0723">Serine/threonine-protein kinase</keyword>
<dbReference type="InterPro" id="IPR051809">
    <property type="entry name" value="Plant_receptor-like_S/T_kinase"/>
</dbReference>
<dbReference type="InterPro" id="IPR011009">
    <property type="entry name" value="Kinase-like_dom_sf"/>
</dbReference>
<evidence type="ECO:0000256" key="14">
    <source>
        <dbReference type="PROSITE-ProRule" id="PRU10141"/>
    </source>
</evidence>
<feature type="binding site" evidence="14">
    <location>
        <position position="725"/>
    </location>
    <ligand>
        <name>ATP</name>
        <dbReference type="ChEBI" id="CHEBI:30616"/>
    </ligand>
</feature>
<dbReference type="SMART" id="SM00220">
    <property type="entry name" value="S_TKc"/>
    <property type="match status" value="1"/>
</dbReference>
<evidence type="ECO:0000256" key="13">
    <source>
        <dbReference type="ARBA" id="ARBA00023136"/>
    </source>
</evidence>
<dbReference type="PANTHER" id="PTHR27008:SF592">
    <property type="entry name" value="LEUCINE-RICH REPEAT RECEPTOR-LIKE PROTEIN KINASE FAMILY PROTEIN-RELATED"/>
    <property type="match status" value="1"/>
</dbReference>
<keyword evidence="5" id="KW-0808">Transferase</keyword>
<dbReference type="SUPFAM" id="SSF52047">
    <property type="entry name" value="RNI-like"/>
    <property type="match status" value="1"/>
</dbReference>
<dbReference type="GeneID" id="104698938"/>
<dbReference type="PROSITE" id="PS00107">
    <property type="entry name" value="PROTEIN_KINASE_ATP"/>
    <property type="match status" value="1"/>
</dbReference>
<keyword evidence="6 15" id="KW-0812">Transmembrane</keyword>
<name>A0ABM1Q6R8_CAMSA</name>
<evidence type="ECO:0000256" key="1">
    <source>
        <dbReference type="ARBA" id="ARBA00004370"/>
    </source>
</evidence>
<evidence type="ECO:0000256" key="8">
    <source>
        <dbReference type="ARBA" id="ARBA00022737"/>
    </source>
</evidence>
<reference evidence="18" key="1">
    <citation type="journal article" date="2014" name="Nat. Commun.">
        <title>The emerging biofuel crop Camelina sativa retains a highly undifferentiated hexaploid genome structure.</title>
        <authorList>
            <person name="Kagale S."/>
            <person name="Koh C."/>
            <person name="Nixon J."/>
            <person name="Bollina V."/>
            <person name="Clarke W.E."/>
            <person name="Tuteja R."/>
            <person name="Spillane C."/>
            <person name="Robinson S.J."/>
            <person name="Links M.G."/>
            <person name="Clarke C."/>
            <person name="Higgins E.E."/>
            <person name="Huebert T."/>
            <person name="Sharpe A.G."/>
            <person name="Parkin I.A."/>
        </authorList>
    </citation>
    <scope>NUCLEOTIDE SEQUENCE [LARGE SCALE GENOMIC DNA]</scope>
    <source>
        <strain evidence="18">cv. DH55</strain>
    </source>
</reference>
<dbReference type="InterPro" id="IPR013210">
    <property type="entry name" value="LRR_N_plant-typ"/>
</dbReference>
<dbReference type="InterPro" id="IPR017441">
    <property type="entry name" value="Protein_kinase_ATP_BS"/>
</dbReference>
<dbReference type="InterPro" id="IPR008271">
    <property type="entry name" value="Ser/Thr_kinase_AS"/>
</dbReference>
<dbReference type="PRINTS" id="PR00019">
    <property type="entry name" value="LEURICHRPT"/>
</dbReference>
<keyword evidence="11 14" id="KW-0067">ATP-binding</keyword>
<evidence type="ECO:0000256" key="2">
    <source>
        <dbReference type="ARBA" id="ARBA00008684"/>
    </source>
</evidence>
<keyword evidence="9 14" id="KW-0547">Nucleotide-binding</keyword>